<evidence type="ECO:0000256" key="11">
    <source>
        <dbReference type="ARBA" id="ARBA00031693"/>
    </source>
</evidence>
<dbReference type="InterPro" id="IPR023214">
    <property type="entry name" value="HAD_sf"/>
</dbReference>
<dbReference type="SFLD" id="SFLDG01136">
    <property type="entry name" value="C1.6:_Phosphoserine_Phosphatas"/>
    <property type="match status" value="1"/>
</dbReference>
<reference evidence="15" key="1">
    <citation type="journal article" date="2014" name="Int. J. Syst. Evol. Microbiol.">
        <title>Complete genome sequence of Corynebacterium casei LMG S-19264T (=DSM 44701T), isolated from a smear-ripened cheese.</title>
        <authorList>
            <consortium name="US DOE Joint Genome Institute (JGI-PGF)"/>
            <person name="Walter F."/>
            <person name="Albersmeier A."/>
            <person name="Kalinowski J."/>
            <person name="Ruckert C."/>
        </authorList>
    </citation>
    <scope>NUCLEOTIDE SEQUENCE</scope>
    <source>
        <strain evidence="15">NBRC 101628</strain>
    </source>
</reference>
<evidence type="ECO:0000256" key="10">
    <source>
        <dbReference type="ARBA" id="ARBA00023299"/>
    </source>
</evidence>
<evidence type="ECO:0000256" key="3">
    <source>
        <dbReference type="ARBA" id="ARBA00009184"/>
    </source>
</evidence>
<keyword evidence="16" id="KW-1185">Reference proteome</keyword>
<dbReference type="Proteomes" id="UP001161422">
    <property type="component" value="Unassembled WGS sequence"/>
</dbReference>
<comment type="catalytic activity">
    <reaction evidence="13">
        <text>O-phospho-D-serine + H2O = D-serine + phosphate</text>
        <dbReference type="Rhea" id="RHEA:24873"/>
        <dbReference type="ChEBI" id="CHEBI:15377"/>
        <dbReference type="ChEBI" id="CHEBI:35247"/>
        <dbReference type="ChEBI" id="CHEBI:43474"/>
        <dbReference type="ChEBI" id="CHEBI:58680"/>
        <dbReference type="EC" id="3.1.3.3"/>
    </reaction>
</comment>
<dbReference type="PANTHER" id="PTHR43344:SF2">
    <property type="entry name" value="PHOSPHOSERINE PHOSPHATASE"/>
    <property type="match status" value="1"/>
</dbReference>
<organism evidence="15 16">
    <name type="scientific">Paraferrimonas sedimenticola</name>
    <dbReference type="NCBI Taxonomy" id="375674"/>
    <lineage>
        <taxon>Bacteria</taxon>
        <taxon>Pseudomonadati</taxon>
        <taxon>Pseudomonadota</taxon>
        <taxon>Gammaproteobacteria</taxon>
        <taxon>Alteromonadales</taxon>
        <taxon>Ferrimonadaceae</taxon>
        <taxon>Paraferrimonas</taxon>
    </lineage>
</organism>
<dbReference type="SFLD" id="SFLDF00029">
    <property type="entry name" value="phosphoserine_phosphatase"/>
    <property type="match status" value="1"/>
</dbReference>
<evidence type="ECO:0000313" key="16">
    <source>
        <dbReference type="Proteomes" id="UP001161422"/>
    </source>
</evidence>
<dbReference type="Pfam" id="PF00702">
    <property type="entry name" value="Hydrolase"/>
    <property type="match status" value="1"/>
</dbReference>
<evidence type="ECO:0000256" key="6">
    <source>
        <dbReference type="ARBA" id="ARBA00022605"/>
    </source>
</evidence>
<proteinExistence type="inferred from homology"/>
<name>A0AA37RY87_9GAMM</name>
<dbReference type="GO" id="GO:0036424">
    <property type="term" value="F:L-phosphoserine phosphatase activity"/>
    <property type="evidence" value="ECO:0007669"/>
    <property type="project" value="InterPro"/>
</dbReference>
<dbReference type="Gene3D" id="3.40.50.1000">
    <property type="entry name" value="HAD superfamily/HAD-like"/>
    <property type="match status" value="1"/>
</dbReference>
<dbReference type="PANTHER" id="PTHR43344">
    <property type="entry name" value="PHOSPHOSERINE PHOSPHATASE"/>
    <property type="match status" value="1"/>
</dbReference>
<dbReference type="SFLD" id="SFLDS00003">
    <property type="entry name" value="Haloacid_Dehalogenase"/>
    <property type="match status" value="1"/>
</dbReference>
<keyword evidence="7" id="KW-0479">Metal-binding</keyword>
<dbReference type="GO" id="GO:0005737">
    <property type="term" value="C:cytoplasm"/>
    <property type="evidence" value="ECO:0007669"/>
    <property type="project" value="TreeGrafter"/>
</dbReference>
<keyword evidence="10" id="KW-0718">Serine biosynthesis</keyword>
<dbReference type="InterPro" id="IPR004469">
    <property type="entry name" value="PSP"/>
</dbReference>
<sequence>MTHFQLSSIASALFSTLSHSQHAGARWALLADAKLSQTQLEDALNQCFSGDWGYRELTPCGQAYGWLVSGASDAKLDAHKLNGLGLALEVVELDANWPKLSEPGLLLMDMDSTAITIECIDELAALAGVGEAVASVTAAAMRGELDFEQSLRARVAKLEGASTDYIDQLCAELPLMPGIEAMVARLKAHGWKLAVVSGGFMPFVEQLKKQVGLDDAMANTLDMAEGKLLGSVSGVVVDAEYKATQLSGLCQRWGIEPTQSIAIGDGANDIQMIQAAQLGVAYHAKPKLVEAANASVARLGLDSLPLLLEAANLAFAPQSN</sequence>
<protein>
    <recommendedName>
        <fullName evidence="5">Phosphoserine phosphatase</fullName>
        <ecNumber evidence="4">3.1.3.3</ecNumber>
    </recommendedName>
    <alternativeName>
        <fullName evidence="11">O-phosphoserine phosphohydrolase</fullName>
    </alternativeName>
</protein>
<dbReference type="SFLD" id="SFLDG01137">
    <property type="entry name" value="C1.6.1:_Phosphoserine_Phosphat"/>
    <property type="match status" value="1"/>
</dbReference>
<evidence type="ECO:0000256" key="9">
    <source>
        <dbReference type="ARBA" id="ARBA00022842"/>
    </source>
</evidence>
<evidence type="ECO:0000313" key="15">
    <source>
        <dbReference type="EMBL" id="GLP96947.1"/>
    </source>
</evidence>
<evidence type="ECO:0000256" key="7">
    <source>
        <dbReference type="ARBA" id="ARBA00022723"/>
    </source>
</evidence>
<dbReference type="RefSeq" id="WP_245837042.1">
    <property type="nucleotide sequence ID" value="NZ_BSNC01000005.1"/>
</dbReference>
<dbReference type="CDD" id="cd07500">
    <property type="entry name" value="HAD_PSP"/>
    <property type="match status" value="1"/>
</dbReference>
<evidence type="ECO:0000256" key="12">
    <source>
        <dbReference type="ARBA" id="ARBA00048138"/>
    </source>
</evidence>
<evidence type="ECO:0000256" key="5">
    <source>
        <dbReference type="ARBA" id="ARBA00015196"/>
    </source>
</evidence>
<evidence type="ECO:0000256" key="13">
    <source>
        <dbReference type="ARBA" id="ARBA00048523"/>
    </source>
</evidence>
<gene>
    <name evidence="15" type="ORF">GCM10007895_22530</name>
</gene>
<dbReference type="InterPro" id="IPR050582">
    <property type="entry name" value="HAD-like_SerB"/>
</dbReference>
<keyword evidence="6" id="KW-0028">Amino-acid biosynthesis</keyword>
<keyword evidence="9" id="KW-0460">Magnesium</keyword>
<dbReference type="GO" id="GO:0000287">
    <property type="term" value="F:magnesium ion binding"/>
    <property type="evidence" value="ECO:0007669"/>
    <property type="project" value="TreeGrafter"/>
</dbReference>
<evidence type="ECO:0000256" key="1">
    <source>
        <dbReference type="ARBA" id="ARBA00001946"/>
    </source>
</evidence>
<comment type="caution">
    <text evidence="15">The sequence shown here is derived from an EMBL/GenBank/DDBJ whole genome shotgun (WGS) entry which is preliminary data.</text>
</comment>
<dbReference type="GO" id="GO:0006564">
    <property type="term" value="P:L-serine biosynthetic process"/>
    <property type="evidence" value="ECO:0007669"/>
    <property type="project" value="UniProtKB-KW"/>
</dbReference>
<evidence type="ECO:0000256" key="14">
    <source>
        <dbReference type="PIRSR" id="PIRSR604469-1"/>
    </source>
</evidence>
<dbReference type="EC" id="3.1.3.3" evidence="4"/>
<comment type="catalytic activity">
    <reaction evidence="12">
        <text>O-phospho-L-serine + H2O = L-serine + phosphate</text>
        <dbReference type="Rhea" id="RHEA:21208"/>
        <dbReference type="ChEBI" id="CHEBI:15377"/>
        <dbReference type="ChEBI" id="CHEBI:33384"/>
        <dbReference type="ChEBI" id="CHEBI:43474"/>
        <dbReference type="ChEBI" id="CHEBI:57524"/>
        <dbReference type="EC" id="3.1.3.3"/>
    </reaction>
</comment>
<reference evidence="15" key="2">
    <citation type="submission" date="2023-01" db="EMBL/GenBank/DDBJ databases">
        <title>Draft genome sequence of Paraferrimonas sedimenticola strain NBRC 101628.</title>
        <authorList>
            <person name="Sun Q."/>
            <person name="Mori K."/>
        </authorList>
    </citation>
    <scope>NUCLEOTIDE SEQUENCE</scope>
    <source>
        <strain evidence="15">NBRC 101628</strain>
    </source>
</reference>
<dbReference type="AlphaFoldDB" id="A0AA37RY87"/>
<dbReference type="EMBL" id="BSNC01000005">
    <property type="protein sequence ID" value="GLP96947.1"/>
    <property type="molecule type" value="Genomic_DNA"/>
</dbReference>
<comment type="similarity">
    <text evidence="3">Belongs to the HAD-like hydrolase superfamily. SerB family.</text>
</comment>
<dbReference type="NCBIfam" id="TIGR00338">
    <property type="entry name" value="serB"/>
    <property type="match status" value="1"/>
</dbReference>
<comment type="cofactor">
    <cofactor evidence="1">
        <name>Mg(2+)</name>
        <dbReference type="ChEBI" id="CHEBI:18420"/>
    </cofactor>
</comment>
<accession>A0AA37RY87</accession>
<evidence type="ECO:0000256" key="4">
    <source>
        <dbReference type="ARBA" id="ARBA00012640"/>
    </source>
</evidence>
<dbReference type="SUPFAM" id="SSF56784">
    <property type="entry name" value="HAD-like"/>
    <property type="match status" value="1"/>
</dbReference>
<dbReference type="InterPro" id="IPR036412">
    <property type="entry name" value="HAD-like_sf"/>
</dbReference>
<feature type="active site" description="Nucleophile" evidence="14">
    <location>
        <position position="109"/>
    </location>
</feature>
<evidence type="ECO:0000256" key="2">
    <source>
        <dbReference type="ARBA" id="ARBA00005135"/>
    </source>
</evidence>
<comment type="pathway">
    <text evidence="2">Amino-acid biosynthesis; L-serine biosynthesis; L-serine from 3-phospho-D-glycerate: step 3/3.</text>
</comment>
<feature type="active site" description="Proton donor" evidence="14">
    <location>
        <position position="111"/>
    </location>
</feature>
<keyword evidence="8" id="KW-0378">Hydrolase</keyword>
<evidence type="ECO:0000256" key="8">
    <source>
        <dbReference type="ARBA" id="ARBA00022801"/>
    </source>
</evidence>
<dbReference type="NCBIfam" id="TIGR01488">
    <property type="entry name" value="HAD-SF-IB"/>
    <property type="match status" value="1"/>
</dbReference>